<feature type="non-terminal residue" evidence="1">
    <location>
        <position position="57"/>
    </location>
</feature>
<gene>
    <name evidence="1" type="ORF">GUJ93_ZPchr0010g8689</name>
</gene>
<organism evidence="1 2">
    <name type="scientific">Zizania palustris</name>
    <name type="common">Northern wild rice</name>
    <dbReference type="NCBI Taxonomy" id="103762"/>
    <lineage>
        <taxon>Eukaryota</taxon>
        <taxon>Viridiplantae</taxon>
        <taxon>Streptophyta</taxon>
        <taxon>Embryophyta</taxon>
        <taxon>Tracheophyta</taxon>
        <taxon>Spermatophyta</taxon>
        <taxon>Magnoliopsida</taxon>
        <taxon>Liliopsida</taxon>
        <taxon>Poales</taxon>
        <taxon>Poaceae</taxon>
        <taxon>BOP clade</taxon>
        <taxon>Oryzoideae</taxon>
        <taxon>Oryzeae</taxon>
        <taxon>Zizaniinae</taxon>
        <taxon>Zizania</taxon>
    </lineage>
</organism>
<accession>A0A8J5THR0</accession>
<dbReference type="EMBL" id="JAAALK010000082">
    <property type="protein sequence ID" value="KAG8083873.1"/>
    <property type="molecule type" value="Genomic_DNA"/>
</dbReference>
<comment type="caution">
    <text evidence="1">The sequence shown here is derived from an EMBL/GenBank/DDBJ whole genome shotgun (WGS) entry which is preliminary data.</text>
</comment>
<proteinExistence type="predicted"/>
<dbReference type="AlphaFoldDB" id="A0A8J5THR0"/>
<name>A0A8J5THR0_ZIZPA</name>
<protein>
    <submittedName>
        <fullName evidence="1">Uncharacterized protein</fullName>
    </submittedName>
</protein>
<sequence length="57" mass="6530">MAHTLLAYYRLLDEMQVSKTEALTQAFRRSIGDELVQGCLGHYLVVSKNVVLYSFLH</sequence>
<evidence type="ECO:0000313" key="2">
    <source>
        <dbReference type="Proteomes" id="UP000729402"/>
    </source>
</evidence>
<dbReference type="Proteomes" id="UP000729402">
    <property type="component" value="Unassembled WGS sequence"/>
</dbReference>
<keyword evidence="2" id="KW-1185">Reference proteome</keyword>
<reference evidence="1" key="1">
    <citation type="journal article" date="2021" name="bioRxiv">
        <title>Whole Genome Assembly and Annotation of Northern Wild Rice, Zizania palustris L., Supports a Whole Genome Duplication in the Zizania Genus.</title>
        <authorList>
            <person name="Haas M."/>
            <person name="Kono T."/>
            <person name="Macchietto M."/>
            <person name="Millas R."/>
            <person name="McGilp L."/>
            <person name="Shao M."/>
            <person name="Duquette J."/>
            <person name="Hirsch C.N."/>
            <person name="Kimball J."/>
        </authorList>
    </citation>
    <scope>NUCLEOTIDE SEQUENCE</scope>
    <source>
        <tissue evidence="1">Fresh leaf tissue</tissue>
    </source>
</reference>
<reference evidence="1" key="2">
    <citation type="submission" date="2021-02" db="EMBL/GenBank/DDBJ databases">
        <authorList>
            <person name="Kimball J.A."/>
            <person name="Haas M.W."/>
            <person name="Macchietto M."/>
            <person name="Kono T."/>
            <person name="Duquette J."/>
            <person name="Shao M."/>
        </authorList>
    </citation>
    <scope>NUCLEOTIDE SEQUENCE</scope>
    <source>
        <tissue evidence="1">Fresh leaf tissue</tissue>
    </source>
</reference>
<evidence type="ECO:0000313" key="1">
    <source>
        <dbReference type="EMBL" id="KAG8083873.1"/>
    </source>
</evidence>